<evidence type="ECO:0000256" key="7">
    <source>
        <dbReference type="ARBA" id="ARBA00023136"/>
    </source>
</evidence>
<proteinExistence type="inferred from homology"/>
<gene>
    <name evidence="12" type="ORF">A2650_02620</name>
</gene>
<evidence type="ECO:0000313" key="13">
    <source>
        <dbReference type="Proteomes" id="UP000177117"/>
    </source>
</evidence>
<name>A0A1F8EFK1_9BACT</name>
<keyword evidence="2" id="KW-0813">Transport</keyword>
<keyword evidence="3" id="KW-1003">Cell membrane</keyword>
<keyword evidence="4 9" id="KW-0812">Transmembrane</keyword>
<comment type="caution">
    <text evidence="12">The sequence shown here is derived from an EMBL/GenBank/DDBJ whole genome shotgun (WGS) entry which is preliminary data.</text>
</comment>
<keyword evidence="8" id="KW-0143">Chaperone</keyword>
<dbReference type="NCBIfam" id="TIGR03592">
    <property type="entry name" value="yidC_oxa1_cterm"/>
    <property type="match status" value="1"/>
</dbReference>
<evidence type="ECO:0000256" key="5">
    <source>
        <dbReference type="ARBA" id="ARBA00022927"/>
    </source>
</evidence>
<evidence type="ECO:0000313" key="12">
    <source>
        <dbReference type="EMBL" id="OGM99633.1"/>
    </source>
</evidence>
<keyword evidence="7 10" id="KW-0472">Membrane</keyword>
<dbReference type="InterPro" id="IPR028055">
    <property type="entry name" value="YidC/Oxa/ALB_C"/>
</dbReference>
<evidence type="ECO:0000256" key="4">
    <source>
        <dbReference type="ARBA" id="ARBA00022692"/>
    </source>
</evidence>
<organism evidence="12 13">
    <name type="scientific">Candidatus Yanofskybacteria bacterium RIFCSPHIGHO2_01_FULL_41_53</name>
    <dbReference type="NCBI Taxonomy" id="1802663"/>
    <lineage>
        <taxon>Bacteria</taxon>
        <taxon>Candidatus Yanofskyibacteriota</taxon>
    </lineage>
</organism>
<dbReference type="CDD" id="cd20070">
    <property type="entry name" value="5TM_YidC_Alb3"/>
    <property type="match status" value="1"/>
</dbReference>
<dbReference type="EMBL" id="MGJD01000039">
    <property type="protein sequence ID" value="OGM99633.1"/>
    <property type="molecule type" value="Genomic_DNA"/>
</dbReference>
<dbReference type="InterPro" id="IPR001708">
    <property type="entry name" value="YidC/ALB3/OXA1/COX18"/>
</dbReference>
<dbReference type="GO" id="GO:0032977">
    <property type="term" value="F:membrane insertase activity"/>
    <property type="evidence" value="ECO:0007669"/>
    <property type="project" value="InterPro"/>
</dbReference>
<dbReference type="GO" id="GO:0015031">
    <property type="term" value="P:protein transport"/>
    <property type="evidence" value="ECO:0007669"/>
    <property type="project" value="UniProtKB-KW"/>
</dbReference>
<accession>A0A1F8EFK1</accession>
<dbReference type="GO" id="GO:0051205">
    <property type="term" value="P:protein insertion into membrane"/>
    <property type="evidence" value="ECO:0007669"/>
    <property type="project" value="TreeGrafter"/>
</dbReference>
<evidence type="ECO:0000256" key="3">
    <source>
        <dbReference type="ARBA" id="ARBA00022475"/>
    </source>
</evidence>
<feature type="transmembrane region" description="Helical" evidence="10">
    <location>
        <begin position="34"/>
        <end position="53"/>
    </location>
</feature>
<dbReference type="InterPro" id="IPR047196">
    <property type="entry name" value="YidC_ALB_C"/>
</dbReference>
<evidence type="ECO:0000259" key="11">
    <source>
        <dbReference type="Pfam" id="PF02096"/>
    </source>
</evidence>
<protein>
    <recommendedName>
        <fullName evidence="11">Membrane insertase YidC/Oxa/ALB C-terminal domain-containing protein</fullName>
    </recommendedName>
</protein>
<sequence length="241" mass="27314">MLETVIELYNTILYEPLFNAVIFLYNILPGNDFGMAIVALTVLVRLIFFPLTVKTTLSQRALGRINPLMKEIKDKYKNNAQAQSAAIMQLYKEHKVNPLSGCLPLLIQLPILIALYQAFGAGFKPDSLAFLYSFVENPGRINEISFGFLNITTKSVILALITGFFQYFQLKQNQKLTQGSNSAGLGPQKEMQALNTQMLYFFPVMIIIIGWNLPAGLLVYWLTTTLFSMAEQTYIRTRYKD</sequence>
<dbReference type="PANTHER" id="PTHR12428">
    <property type="entry name" value="OXA1"/>
    <property type="match status" value="1"/>
</dbReference>
<keyword evidence="6 10" id="KW-1133">Transmembrane helix</keyword>
<evidence type="ECO:0000256" key="6">
    <source>
        <dbReference type="ARBA" id="ARBA00022989"/>
    </source>
</evidence>
<feature type="domain" description="Membrane insertase YidC/Oxa/ALB C-terminal" evidence="11">
    <location>
        <begin position="33"/>
        <end position="236"/>
    </location>
</feature>
<comment type="similarity">
    <text evidence="9">Belongs to the OXA1/ALB3/YidC family.</text>
</comment>
<comment type="subcellular location">
    <subcellularLocation>
        <location evidence="1">Cell membrane</location>
        <topology evidence="1">Multi-pass membrane protein</topology>
    </subcellularLocation>
    <subcellularLocation>
        <location evidence="9">Membrane</location>
        <topology evidence="9">Multi-pass membrane protein</topology>
    </subcellularLocation>
</comment>
<evidence type="ECO:0000256" key="10">
    <source>
        <dbReference type="SAM" id="Phobius"/>
    </source>
</evidence>
<feature type="transmembrane region" description="Helical" evidence="10">
    <location>
        <begin position="102"/>
        <end position="124"/>
    </location>
</feature>
<feature type="transmembrane region" description="Helical" evidence="10">
    <location>
        <begin position="199"/>
        <end position="222"/>
    </location>
</feature>
<dbReference type="GO" id="GO:0005886">
    <property type="term" value="C:plasma membrane"/>
    <property type="evidence" value="ECO:0007669"/>
    <property type="project" value="UniProtKB-SubCell"/>
</dbReference>
<feature type="transmembrane region" description="Helical" evidence="10">
    <location>
        <begin position="144"/>
        <end position="168"/>
    </location>
</feature>
<dbReference type="AlphaFoldDB" id="A0A1F8EFK1"/>
<dbReference type="PANTHER" id="PTHR12428:SF65">
    <property type="entry name" value="CYTOCHROME C OXIDASE ASSEMBLY PROTEIN COX18, MITOCHONDRIAL"/>
    <property type="match status" value="1"/>
</dbReference>
<evidence type="ECO:0000256" key="9">
    <source>
        <dbReference type="RuleBase" id="RU003945"/>
    </source>
</evidence>
<evidence type="ECO:0000256" key="8">
    <source>
        <dbReference type="ARBA" id="ARBA00023186"/>
    </source>
</evidence>
<keyword evidence="5" id="KW-0653">Protein transport</keyword>
<evidence type="ECO:0000256" key="2">
    <source>
        <dbReference type="ARBA" id="ARBA00022448"/>
    </source>
</evidence>
<reference evidence="12 13" key="1">
    <citation type="journal article" date="2016" name="Nat. Commun.">
        <title>Thousands of microbial genomes shed light on interconnected biogeochemical processes in an aquifer system.</title>
        <authorList>
            <person name="Anantharaman K."/>
            <person name="Brown C.T."/>
            <person name="Hug L.A."/>
            <person name="Sharon I."/>
            <person name="Castelle C.J."/>
            <person name="Probst A.J."/>
            <person name="Thomas B.C."/>
            <person name="Singh A."/>
            <person name="Wilkins M.J."/>
            <person name="Karaoz U."/>
            <person name="Brodie E.L."/>
            <person name="Williams K.H."/>
            <person name="Hubbard S.S."/>
            <person name="Banfield J.F."/>
        </authorList>
    </citation>
    <scope>NUCLEOTIDE SEQUENCE [LARGE SCALE GENOMIC DNA]</scope>
</reference>
<dbReference type="Proteomes" id="UP000177117">
    <property type="component" value="Unassembled WGS sequence"/>
</dbReference>
<dbReference type="Pfam" id="PF02096">
    <property type="entry name" value="60KD_IMP"/>
    <property type="match status" value="1"/>
</dbReference>
<evidence type="ECO:0000256" key="1">
    <source>
        <dbReference type="ARBA" id="ARBA00004651"/>
    </source>
</evidence>